<reference evidence="1 2" key="1">
    <citation type="submission" date="2018-09" db="EMBL/GenBank/DDBJ databases">
        <title>Metagenome Assembled Genomes from an Advanced Water Purification Facility.</title>
        <authorList>
            <person name="Stamps B.W."/>
            <person name="Spear J.R."/>
        </authorList>
    </citation>
    <scope>NUCLEOTIDE SEQUENCE [LARGE SCALE GENOMIC DNA]</scope>
    <source>
        <strain evidence="1">Bin_63_2</strain>
    </source>
</reference>
<sequence>MGCKCNCKTTTIAPNSMPYLTIDANGVLSIDVAKICAQCAPTPPVLKTATYTPPSLDNGQEVIDDISVLGVLLSDFNVFSIEPSISSFDRILIDTKVIADDLVRIKIENQTGNDNIQLPPLTINIKAV</sequence>
<proteinExistence type="predicted"/>
<comment type="caution">
    <text evidence="1">The sequence shown here is derived from an EMBL/GenBank/DDBJ whole genome shotgun (WGS) entry which is preliminary data.</text>
</comment>
<name>A0A5C7J5W2_9BACT</name>
<protein>
    <submittedName>
        <fullName evidence="1">Uncharacterized protein</fullName>
    </submittedName>
</protein>
<accession>A0A5C7J5W2</accession>
<dbReference type="EMBL" id="SSDS01000062">
    <property type="protein sequence ID" value="TXG76853.1"/>
    <property type="molecule type" value="Genomic_DNA"/>
</dbReference>
<evidence type="ECO:0000313" key="1">
    <source>
        <dbReference type="EMBL" id="TXG76853.1"/>
    </source>
</evidence>
<dbReference type="Proteomes" id="UP000321026">
    <property type="component" value="Unassembled WGS sequence"/>
</dbReference>
<organism evidence="1 2">
    <name type="scientific">Candidatus Dojkabacteria bacterium</name>
    <dbReference type="NCBI Taxonomy" id="2099670"/>
    <lineage>
        <taxon>Bacteria</taxon>
        <taxon>Candidatus Dojkabacteria</taxon>
    </lineage>
</organism>
<evidence type="ECO:0000313" key="2">
    <source>
        <dbReference type="Proteomes" id="UP000321026"/>
    </source>
</evidence>
<gene>
    <name evidence="1" type="ORF">E6Q11_03985</name>
</gene>
<dbReference type="AlphaFoldDB" id="A0A5C7J5W2"/>